<reference evidence="1" key="1">
    <citation type="journal article" date="2018" name="Genome Biol. Evol.">
        <title>Genomics and development of Lentinus tigrinus, a white-rot wood-decaying mushroom with dimorphic fruiting bodies.</title>
        <authorList>
            <person name="Wu B."/>
            <person name="Xu Z."/>
            <person name="Knudson A."/>
            <person name="Carlson A."/>
            <person name="Chen N."/>
            <person name="Kovaka S."/>
            <person name="LaButti K."/>
            <person name="Lipzen A."/>
            <person name="Pennachio C."/>
            <person name="Riley R."/>
            <person name="Schakwitz W."/>
            <person name="Umezawa K."/>
            <person name="Ohm R.A."/>
            <person name="Grigoriev I.V."/>
            <person name="Nagy L.G."/>
            <person name="Gibbons J."/>
            <person name="Hibbett D."/>
        </authorList>
    </citation>
    <scope>NUCLEOTIDE SEQUENCE [LARGE SCALE GENOMIC DNA]</scope>
    <source>
        <strain evidence="1">ALCF2SS1-6</strain>
    </source>
</reference>
<dbReference type="EMBL" id="ML122308">
    <property type="protein sequence ID" value="RPD54252.1"/>
    <property type="molecule type" value="Genomic_DNA"/>
</dbReference>
<name>A0A5C2RRI5_9APHY</name>
<sequence>MAPHPDDKYLVEFDLAEKGNMQIDTDGMSAKSTDRAKAEAAKWKRLDEIFAQRKIIPSRLLASRGGNPPRLVYGWACTREYFSHYATHHNLTYDVPGDIWLQEQVGTTLIKPHPCEGTYGASSLSSLRSNVSQPIRPIRSFLVSLSRPNARSR</sequence>
<evidence type="ECO:0000313" key="1">
    <source>
        <dbReference type="EMBL" id="RPD54252.1"/>
    </source>
</evidence>
<evidence type="ECO:0000313" key="2">
    <source>
        <dbReference type="Proteomes" id="UP000313359"/>
    </source>
</evidence>
<dbReference type="Proteomes" id="UP000313359">
    <property type="component" value="Unassembled WGS sequence"/>
</dbReference>
<accession>A0A5C2RRI5</accession>
<proteinExistence type="predicted"/>
<gene>
    <name evidence="1" type="ORF">L227DRAFT_355503</name>
</gene>
<protein>
    <submittedName>
        <fullName evidence="1">Uncharacterized protein</fullName>
    </submittedName>
</protein>
<organism evidence="1 2">
    <name type="scientific">Lentinus tigrinus ALCF2SS1-6</name>
    <dbReference type="NCBI Taxonomy" id="1328759"/>
    <lineage>
        <taxon>Eukaryota</taxon>
        <taxon>Fungi</taxon>
        <taxon>Dikarya</taxon>
        <taxon>Basidiomycota</taxon>
        <taxon>Agaricomycotina</taxon>
        <taxon>Agaricomycetes</taxon>
        <taxon>Polyporales</taxon>
        <taxon>Polyporaceae</taxon>
        <taxon>Lentinus</taxon>
    </lineage>
</organism>
<dbReference type="STRING" id="1328759.A0A5C2RRI5"/>
<keyword evidence="2" id="KW-1185">Reference proteome</keyword>
<dbReference type="AlphaFoldDB" id="A0A5C2RRI5"/>